<dbReference type="EMBL" id="JAUIZM010000006">
    <property type="protein sequence ID" value="KAK1380291.1"/>
    <property type="molecule type" value="Genomic_DNA"/>
</dbReference>
<evidence type="ECO:0000256" key="2">
    <source>
        <dbReference type="SAM" id="MobiDB-lite"/>
    </source>
</evidence>
<proteinExistence type="predicted"/>
<dbReference type="InterPro" id="IPR004252">
    <property type="entry name" value="Probable_transposase_24"/>
</dbReference>
<feature type="region of interest" description="Disordered" evidence="2">
    <location>
        <begin position="1"/>
        <end position="42"/>
    </location>
</feature>
<keyword evidence="1" id="KW-0175">Coiled coil</keyword>
<dbReference type="Proteomes" id="UP001237642">
    <property type="component" value="Unassembled WGS sequence"/>
</dbReference>
<organism evidence="3 4">
    <name type="scientific">Heracleum sosnowskyi</name>
    <dbReference type="NCBI Taxonomy" id="360622"/>
    <lineage>
        <taxon>Eukaryota</taxon>
        <taxon>Viridiplantae</taxon>
        <taxon>Streptophyta</taxon>
        <taxon>Embryophyta</taxon>
        <taxon>Tracheophyta</taxon>
        <taxon>Spermatophyta</taxon>
        <taxon>Magnoliopsida</taxon>
        <taxon>eudicotyledons</taxon>
        <taxon>Gunneridae</taxon>
        <taxon>Pentapetalae</taxon>
        <taxon>asterids</taxon>
        <taxon>campanulids</taxon>
        <taxon>Apiales</taxon>
        <taxon>Apiaceae</taxon>
        <taxon>Apioideae</taxon>
        <taxon>apioid superclade</taxon>
        <taxon>Tordylieae</taxon>
        <taxon>Tordyliinae</taxon>
        <taxon>Heracleum</taxon>
    </lineage>
</organism>
<evidence type="ECO:0000313" key="4">
    <source>
        <dbReference type="Proteomes" id="UP001237642"/>
    </source>
</evidence>
<name>A0AAD8I874_9APIA</name>
<evidence type="ECO:0008006" key="5">
    <source>
        <dbReference type="Google" id="ProtNLM"/>
    </source>
</evidence>
<feature type="compositionally biased region" description="Polar residues" evidence="2">
    <location>
        <begin position="24"/>
        <end position="42"/>
    </location>
</feature>
<sequence>MAPKRQISKVQIQEDDKQADEASEQSNAHEATEPPQTEMSESVQAIEITATTSNSTKKRYGASRGVSAMYKVVVKKAQGKKTKVRCNELGVPVGQNRHPLQSYTGMLARTIIPIDCPSWRNVDVQLKEKLWLDILETFKVSKKLKKGVLKSASAKWRQFKTNLNRKFVKPNLGQKKKLRKPPNQYAFVGKEAWKKFVAQRITDDWKSLSEQQSNRVRKRKYPHRMSRKGYIGLLEEEQNKGNLKPGEKPDRSIMWKKARKGKDGEVVDPELVEVYDKIDTLLEKQSKGEFSPCGSEDVLTKALETPEHSGRVRGVGSFVTPSMFFNLPTGKRCRITKAELLARDRERDAELEKAKKEMERTRQEMERTREEMVQALKAMGLANIPSPKLSEMASCGQKVASPSVVKDLDQLLVDDDDCVPIKPIPPENKGPRKSIISSYMAYLHSKVHENDNLDLIAFCDPGATFTLNSDFEAYLFNRLKEGNPDRLFFLPHNTNCHWILVLMWGGEIFVLNPLPRSTTFPDLAVVAFNIQAGRGNKAPTVKYLSGCPKQPGGIECGYVVMRYMKEIVLDGEMSFLKKWSAKSRKSSCSRAELDEVRCETAGHIEQFCKQGLGYGFSA</sequence>
<protein>
    <recommendedName>
        <fullName evidence="5">Ubiquitin-like protease family profile domain-containing protein</fullName>
    </recommendedName>
</protein>
<comment type="caution">
    <text evidence="3">The sequence shown here is derived from an EMBL/GenBank/DDBJ whole genome shotgun (WGS) entry which is preliminary data.</text>
</comment>
<evidence type="ECO:0000256" key="1">
    <source>
        <dbReference type="SAM" id="Coils"/>
    </source>
</evidence>
<reference evidence="3" key="2">
    <citation type="submission" date="2023-05" db="EMBL/GenBank/DDBJ databases">
        <authorList>
            <person name="Schelkunov M.I."/>
        </authorList>
    </citation>
    <scope>NUCLEOTIDE SEQUENCE</scope>
    <source>
        <strain evidence="3">Hsosn_3</strain>
        <tissue evidence="3">Leaf</tissue>
    </source>
</reference>
<dbReference type="InterPro" id="IPR038765">
    <property type="entry name" value="Papain-like_cys_pep_sf"/>
</dbReference>
<evidence type="ECO:0000313" key="3">
    <source>
        <dbReference type="EMBL" id="KAK1380291.1"/>
    </source>
</evidence>
<accession>A0AAD8I874</accession>
<gene>
    <name evidence="3" type="ORF">POM88_027035</name>
</gene>
<dbReference type="AlphaFoldDB" id="A0AAD8I874"/>
<dbReference type="Gene3D" id="3.40.395.10">
    <property type="entry name" value="Adenoviral Proteinase, Chain A"/>
    <property type="match status" value="1"/>
</dbReference>
<keyword evidence="4" id="KW-1185">Reference proteome</keyword>
<reference evidence="3" key="1">
    <citation type="submission" date="2023-02" db="EMBL/GenBank/DDBJ databases">
        <title>Genome of toxic invasive species Heracleum sosnowskyi carries increased number of genes despite the absence of recent whole-genome duplications.</title>
        <authorList>
            <person name="Schelkunov M."/>
            <person name="Shtratnikova V."/>
            <person name="Makarenko M."/>
            <person name="Klepikova A."/>
            <person name="Omelchenko D."/>
            <person name="Novikova G."/>
            <person name="Obukhova E."/>
            <person name="Bogdanov V."/>
            <person name="Penin A."/>
            <person name="Logacheva M."/>
        </authorList>
    </citation>
    <scope>NUCLEOTIDE SEQUENCE</scope>
    <source>
        <strain evidence="3">Hsosn_3</strain>
        <tissue evidence="3">Leaf</tissue>
    </source>
</reference>
<feature type="coiled-coil region" evidence="1">
    <location>
        <begin position="341"/>
        <end position="378"/>
    </location>
</feature>
<dbReference type="SUPFAM" id="SSF54001">
    <property type="entry name" value="Cysteine proteinases"/>
    <property type="match status" value="1"/>
</dbReference>
<dbReference type="PANTHER" id="PTHR33018">
    <property type="entry name" value="OS10G0338966 PROTEIN-RELATED"/>
    <property type="match status" value="1"/>
</dbReference>
<dbReference type="PANTHER" id="PTHR33018:SF31">
    <property type="entry name" value="TRANSPOSASE, PTTA_EN_SPM, PLANT"/>
    <property type="match status" value="1"/>
</dbReference>
<dbReference type="Pfam" id="PF03004">
    <property type="entry name" value="Transposase_24"/>
    <property type="match status" value="1"/>
</dbReference>